<dbReference type="GO" id="GO:0003700">
    <property type="term" value="F:DNA-binding transcription factor activity"/>
    <property type="evidence" value="ECO:0007669"/>
    <property type="project" value="InterPro"/>
</dbReference>
<sequence>MLTDTLDRAQPRRECATDPRLAPVVAYLEAHADEPLTPLQLARVGCMSVRALHAAFQQVLGETPMSYLRRVRLDHAHAELLRGDPARVRVTDVAVRWGFCHQSRFAQQYHDRFGELPSRTLRS</sequence>
<dbReference type="GO" id="GO:0043565">
    <property type="term" value="F:sequence-specific DNA binding"/>
    <property type="evidence" value="ECO:0007669"/>
    <property type="project" value="InterPro"/>
</dbReference>
<dbReference type="AlphaFoldDB" id="A0A1H3D007"/>
<evidence type="ECO:0000313" key="5">
    <source>
        <dbReference type="EMBL" id="SDX59802.1"/>
    </source>
</evidence>
<dbReference type="EMBL" id="FNOT01000002">
    <property type="protein sequence ID" value="SDX59802.1"/>
    <property type="molecule type" value="Genomic_DNA"/>
</dbReference>
<keyword evidence="6" id="KW-1185">Reference proteome</keyword>
<dbReference type="PANTHER" id="PTHR46796:SF12">
    <property type="entry name" value="HTH-TYPE DNA-BINDING TRANSCRIPTIONAL ACTIVATOR EUTR"/>
    <property type="match status" value="1"/>
</dbReference>
<dbReference type="InterPro" id="IPR050204">
    <property type="entry name" value="AraC_XylS_family_regulators"/>
</dbReference>
<evidence type="ECO:0000259" key="4">
    <source>
        <dbReference type="PROSITE" id="PS01124"/>
    </source>
</evidence>
<evidence type="ECO:0000256" key="3">
    <source>
        <dbReference type="ARBA" id="ARBA00023163"/>
    </source>
</evidence>
<dbReference type="SMART" id="SM00342">
    <property type="entry name" value="HTH_ARAC"/>
    <property type="match status" value="1"/>
</dbReference>
<name>A0A1H3D007_9ACTN</name>
<dbReference type="SUPFAM" id="SSF46689">
    <property type="entry name" value="Homeodomain-like"/>
    <property type="match status" value="2"/>
</dbReference>
<evidence type="ECO:0000256" key="2">
    <source>
        <dbReference type="ARBA" id="ARBA00023125"/>
    </source>
</evidence>
<dbReference type="PROSITE" id="PS01124">
    <property type="entry name" value="HTH_ARAC_FAMILY_2"/>
    <property type="match status" value="1"/>
</dbReference>
<keyword evidence="1" id="KW-0805">Transcription regulation</keyword>
<dbReference type="STRING" id="1137993.SAMN05660209_00810"/>
<gene>
    <name evidence="5" type="ORF">SAMN05660209_00810</name>
</gene>
<dbReference type="RefSeq" id="WP_211516986.1">
    <property type="nucleotide sequence ID" value="NZ_FNOT01000002.1"/>
</dbReference>
<dbReference type="Proteomes" id="UP000198921">
    <property type="component" value="Unassembled WGS sequence"/>
</dbReference>
<accession>A0A1H3D007</accession>
<evidence type="ECO:0000256" key="1">
    <source>
        <dbReference type="ARBA" id="ARBA00023015"/>
    </source>
</evidence>
<keyword evidence="3" id="KW-0804">Transcription</keyword>
<keyword evidence="2" id="KW-0238">DNA-binding</keyword>
<dbReference type="Pfam" id="PF12833">
    <property type="entry name" value="HTH_18"/>
    <property type="match status" value="1"/>
</dbReference>
<dbReference type="InterPro" id="IPR018060">
    <property type="entry name" value="HTH_AraC"/>
</dbReference>
<dbReference type="PANTHER" id="PTHR46796">
    <property type="entry name" value="HTH-TYPE TRANSCRIPTIONAL ACTIVATOR RHAS-RELATED"/>
    <property type="match status" value="1"/>
</dbReference>
<protein>
    <submittedName>
        <fullName evidence="5">Helix-turn-helix domain-containing protein</fullName>
    </submittedName>
</protein>
<dbReference type="InterPro" id="IPR009057">
    <property type="entry name" value="Homeodomain-like_sf"/>
</dbReference>
<dbReference type="Gene3D" id="1.10.10.60">
    <property type="entry name" value="Homeodomain-like"/>
    <property type="match status" value="1"/>
</dbReference>
<proteinExistence type="predicted"/>
<reference evidence="6" key="1">
    <citation type="submission" date="2016-10" db="EMBL/GenBank/DDBJ databases">
        <authorList>
            <person name="Varghese N."/>
            <person name="Submissions S."/>
        </authorList>
    </citation>
    <scope>NUCLEOTIDE SEQUENCE [LARGE SCALE GENOMIC DNA]</scope>
    <source>
        <strain evidence="6">DSM 45422</strain>
    </source>
</reference>
<evidence type="ECO:0000313" key="6">
    <source>
        <dbReference type="Proteomes" id="UP000198921"/>
    </source>
</evidence>
<feature type="domain" description="HTH araC/xylS-type" evidence="4">
    <location>
        <begin position="22"/>
        <end position="123"/>
    </location>
</feature>
<organism evidence="5 6">
    <name type="scientific">Geodermatophilus africanus</name>
    <dbReference type="NCBI Taxonomy" id="1137993"/>
    <lineage>
        <taxon>Bacteria</taxon>
        <taxon>Bacillati</taxon>
        <taxon>Actinomycetota</taxon>
        <taxon>Actinomycetes</taxon>
        <taxon>Geodermatophilales</taxon>
        <taxon>Geodermatophilaceae</taxon>
        <taxon>Geodermatophilus</taxon>
    </lineage>
</organism>